<dbReference type="Pfam" id="PF05425">
    <property type="entry name" value="CopD"/>
    <property type="match status" value="1"/>
</dbReference>
<keyword evidence="2" id="KW-1003">Cell membrane</keyword>
<evidence type="ECO:0000259" key="7">
    <source>
        <dbReference type="Pfam" id="PF05425"/>
    </source>
</evidence>
<keyword evidence="4 6" id="KW-1133">Transmembrane helix</keyword>
<feature type="transmembrane region" description="Helical" evidence="6">
    <location>
        <begin position="216"/>
        <end position="238"/>
    </location>
</feature>
<feature type="transmembrane region" description="Helical" evidence="6">
    <location>
        <begin position="180"/>
        <end position="204"/>
    </location>
</feature>
<sequence length="314" mass="30892">MGGPAQVVTHRRAVAGGVLVAGAAGVLAWALAFPGASLTVALVRGLADCAAVVAVGLAAVPALDGPRYRGELLRRAAAPLAAASAVWLAAELVRLVLAAAEAAGSSVARVGAHTVWDFAVHTAPGRAGLVTVAAAAAVCAAACFAPRTPAVAAATAGAAAIGVAGHPLTGHLADQPLAGVAIALHALAAAVWCGVLAALVLTVDHRGQWARVLPRFSQLSLGCVAVLLGGGVVAGLALLDAPGQLIGTGWGRVLSAKIALTIALTVLAWRNRAHWLPAARAHRSSAEVSRARAYTELALMAAALAAAATLAVTG</sequence>
<dbReference type="GO" id="GO:0005886">
    <property type="term" value="C:plasma membrane"/>
    <property type="evidence" value="ECO:0007669"/>
    <property type="project" value="UniProtKB-SubCell"/>
</dbReference>
<feature type="transmembrane region" description="Helical" evidence="6">
    <location>
        <begin position="38"/>
        <end position="60"/>
    </location>
</feature>
<dbReference type="PATRIC" id="fig|37916.4.peg.5064"/>
<feature type="transmembrane region" description="Helical" evidence="6">
    <location>
        <begin position="72"/>
        <end position="90"/>
    </location>
</feature>
<dbReference type="STRING" id="37916.MCHLDSM_05059"/>
<evidence type="ECO:0000256" key="1">
    <source>
        <dbReference type="ARBA" id="ARBA00004651"/>
    </source>
</evidence>
<dbReference type="InterPro" id="IPR008457">
    <property type="entry name" value="Cu-R_CopD_dom"/>
</dbReference>
<evidence type="ECO:0000313" key="9">
    <source>
        <dbReference type="Proteomes" id="UP000036513"/>
    </source>
</evidence>
<comment type="caution">
    <text evidence="8">The sequence shown here is derived from an EMBL/GenBank/DDBJ whole genome shotgun (WGS) entry which is preliminary data.</text>
</comment>
<accession>A0A0J6YBF5</accession>
<organism evidence="8 9">
    <name type="scientific">Mycolicibacterium chlorophenolicum</name>
    <dbReference type="NCBI Taxonomy" id="37916"/>
    <lineage>
        <taxon>Bacteria</taxon>
        <taxon>Bacillati</taxon>
        <taxon>Actinomycetota</taxon>
        <taxon>Actinomycetes</taxon>
        <taxon>Mycobacteriales</taxon>
        <taxon>Mycobacteriaceae</taxon>
        <taxon>Mycolicibacterium</taxon>
    </lineage>
</organism>
<evidence type="ECO:0000313" key="8">
    <source>
        <dbReference type="EMBL" id="KMO70171.1"/>
    </source>
</evidence>
<evidence type="ECO:0000256" key="2">
    <source>
        <dbReference type="ARBA" id="ARBA00022475"/>
    </source>
</evidence>
<feature type="transmembrane region" description="Helical" evidence="6">
    <location>
        <begin position="291"/>
        <end position="312"/>
    </location>
</feature>
<keyword evidence="3 6" id="KW-0812">Transmembrane</keyword>
<name>A0A0J6YBF5_9MYCO</name>
<dbReference type="RefSeq" id="WP_407661867.1">
    <property type="nucleotide sequence ID" value="NZ_JYNL01000064.1"/>
</dbReference>
<comment type="subcellular location">
    <subcellularLocation>
        <location evidence="1">Cell membrane</location>
        <topology evidence="1">Multi-pass membrane protein</topology>
    </subcellularLocation>
</comment>
<dbReference type="GO" id="GO:0006825">
    <property type="term" value="P:copper ion transport"/>
    <property type="evidence" value="ECO:0007669"/>
    <property type="project" value="InterPro"/>
</dbReference>
<reference evidence="8 9" key="1">
    <citation type="journal article" date="2015" name="Genome Biol. Evol.">
        <title>Characterization of Three Mycobacterium spp. with Potential Use in Bioremediation by Genome Sequencing and Comparative Genomics.</title>
        <authorList>
            <person name="Das S."/>
            <person name="Pettersson B.M."/>
            <person name="Behra P.R."/>
            <person name="Ramesh M."/>
            <person name="Dasgupta S."/>
            <person name="Bhattacharya A."/>
            <person name="Kirsebom L.A."/>
        </authorList>
    </citation>
    <scope>NUCLEOTIDE SEQUENCE [LARGE SCALE GENOMIC DNA]</scope>
    <source>
        <strain evidence="8 9">DSM 43826</strain>
    </source>
</reference>
<keyword evidence="9" id="KW-1185">Reference proteome</keyword>
<evidence type="ECO:0000256" key="3">
    <source>
        <dbReference type="ARBA" id="ARBA00022692"/>
    </source>
</evidence>
<dbReference type="EMBL" id="JYNL01000064">
    <property type="protein sequence ID" value="KMO70171.1"/>
    <property type="molecule type" value="Genomic_DNA"/>
</dbReference>
<keyword evidence="5 6" id="KW-0472">Membrane</keyword>
<dbReference type="PANTHER" id="PTHR34820">
    <property type="entry name" value="INNER MEMBRANE PROTEIN YEBZ"/>
    <property type="match status" value="1"/>
</dbReference>
<dbReference type="Proteomes" id="UP000036513">
    <property type="component" value="Unassembled WGS sequence"/>
</dbReference>
<evidence type="ECO:0000256" key="4">
    <source>
        <dbReference type="ARBA" id="ARBA00022989"/>
    </source>
</evidence>
<dbReference type="InterPro" id="IPR032694">
    <property type="entry name" value="CopC/D"/>
</dbReference>
<evidence type="ECO:0000256" key="5">
    <source>
        <dbReference type="ARBA" id="ARBA00023136"/>
    </source>
</evidence>
<feature type="transmembrane region" description="Helical" evidence="6">
    <location>
        <begin position="12"/>
        <end position="32"/>
    </location>
</feature>
<dbReference type="AlphaFoldDB" id="A0A0J6YBF5"/>
<feature type="domain" description="Copper resistance protein D" evidence="7">
    <location>
        <begin position="210"/>
        <end position="310"/>
    </location>
</feature>
<protein>
    <submittedName>
        <fullName evidence="8">Copper resistance protein D</fullName>
    </submittedName>
</protein>
<evidence type="ECO:0000256" key="6">
    <source>
        <dbReference type="SAM" id="Phobius"/>
    </source>
</evidence>
<feature type="transmembrane region" description="Helical" evidence="6">
    <location>
        <begin position="150"/>
        <end position="168"/>
    </location>
</feature>
<feature type="transmembrane region" description="Helical" evidence="6">
    <location>
        <begin position="250"/>
        <end position="270"/>
    </location>
</feature>
<gene>
    <name evidence="8" type="ORF">MCHLDSM_05059</name>
</gene>
<proteinExistence type="predicted"/>
<dbReference type="PANTHER" id="PTHR34820:SF4">
    <property type="entry name" value="INNER MEMBRANE PROTEIN YEBZ"/>
    <property type="match status" value="1"/>
</dbReference>
<feature type="transmembrane region" description="Helical" evidence="6">
    <location>
        <begin position="127"/>
        <end position="145"/>
    </location>
</feature>